<dbReference type="GO" id="GO:0016747">
    <property type="term" value="F:acyltransferase activity, transferring groups other than amino-acyl groups"/>
    <property type="evidence" value="ECO:0007669"/>
    <property type="project" value="InterPro"/>
</dbReference>
<name>A0A2P8DCY2_9BACT</name>
<sequence>MEIQHESDHKGGKFFVAREGRQLAAMTYIWAGEKRMVIDHTEVDAALKGQGVGYQLVAAAVAAARAGGFTILPLCPFAKAAMAKEPAYADVLA</sequence>
<dbReference type="SUPFAM" id="SSF55729">
    <property type="entry name" value="Acyl-CoA N-acyltransferases (Nat)"/>
    <property type="match status" value="1"/>
</dbReference>
<keyword evidence="4" id="KW-1185">Reference proteome</keyword>
<dbReference type="OrthoDB" id="9793389at2"/>
<dbReference type="Pfam" id="PF14542">
    <property type="entry name" value="Acetyltransf_CG"/>
    <property type="match status" value="1"/>
</dbReference>
<evidence type="ECO:0000259" key="2">
    <source>
        <dbReference type="PROSITE" id="PS51729"/>
    </source>
</evidence>
<dbReference type="EMBL" id="PYGD01000001">
    <property type="protein sequence ID" value="PSK95083.1"/>
    <property type="molecule type" value="Genomic_DNA"/>
</dbReference>
<dbReference type="InterPro" id="IPR045057">
    <property type="entry name" value="Gcn5-rel_NAT"/>
</dbReference>
<dbReference type="PANTHER" id="PTHR31435:SF10">
    <property type="entry name" value="BSR4717 PROTEIN"/>
    <property type="match status" value="1"/>
</dbReference>
<dbReference type="Proteomes" id="UP000240572">
    <property type="component" value="Unassembled WGS sequence"/>
</dbReference>
<proteinExistence type="predicted"/>
<reference evidence="3 4" key="1">
    <citation type="submission" date="2018-03" db="EMBL/GenBank/DDBJ databases">
        <title>Genomic Encyclopedia of Type Strains, Phase III (KMG-III): the genomes of soil and plant-associated and newly described type strains.</title>
        <authorList>
            <person name="Whitman W."/>
        </authorList>
    </citation>
    <scope>NUCLEOTIDE SEQUENCE [LARGE SCALE GENOMIC DNA]</scope>
    <source>
        <strain evidence="3 4">CGMCC 1.12700</strain>
    </source>
</reference>
<evidence type="ECO:0000313" key="4">
    <source>
        <dbReference type="Proteomes" id="UP000240572"/>
    </source>
</evidence>
<dbReference type="AlphaFoldDB" id="A0A2P8DCY2"/>
<dbReference type="Gene3D" id="3.40.630.30">
    <property type="match status" value="1"/>
</dbReference>
<dbReference type="InterPro" id="IPR031165">
    <property type="entry name" value="GNAT_YJDJ"/>
</dbReference>
<dbReference type="InterPro" id="IPR016181">
    <property type="entry name" value="Acyl_CoA_acyltransferase"/>
</dbReference>
<organism evidence="3 4">
    <name type="scientific">Taibaiella chishuiensis</name>
    <dbReference type="NCBI Taxonomy" id="1434707"/>
    <lineage>
        <taxon>Bacteria</taxon>
        <taxon>Pseudomonadati</taxon>
        <taxon>Bacteroidota</taxon>
        <taxon>Chitinophagia</taxon>
        <taxon>Chitinophagales</taxon>
        <taxon>Chitinophagaceae</taxon>
        <taxon>Taibaiella</taxon>
    </lineage>
</organism>
<protein>
    <submittedName>
        <fullName evidence="3">Uncharacterized protein</fullName>
    </submittedName>
</protein>
<dbReference type="InterPro" id="IPR000182">
    <property type="entry name" value="GNAT_dom"/>
</dbReference>
<dbReference type="PROSITE" id="PS51729">
    <property type="entry name" value="GNAT_YJDJ"/>
    <property type="match status" value="1"/>
</dbReference>
<gene>
    <name evidence="3" type="ORF">B0I18_1011247</name>
</gene>
<dbReference type="PROSITE" id="PS51186">
    <property type="entry name" value="GNAT"/>
    <property type="match status" value="1"/>
</dbReference>
<accession>A0A2P8DCY2</accession>
<comment type="caution">
    <text evidence="3">The sequence shown here is derived from an EMBL/GenBank/DDBJ whole genome shotgun (WGS) entry which is preliminary data.</text>
</comment>
<evidence type="ECO:0000259" key="1">
    <source>
        <dbReference type="PROSITE" id="PS51186"/>
    </source>
</evidence>
<evidence type="ECO:0000313" key="3">
    <source>
        <dbReference type="EMBL" id="PSK95083.1"/>
    </source>
</evidence>
<feature type="domain" description="N-acetyltransferase" evidence="2">
    <location>
        <begin position="6"/>
        <end position="93"/>
    </location>
</feature>
<dbReference type="PANTHER" id="PTHR31435">
    <property type="entry name" value="PROTEIN NATD1"/>
    <property type="match status" value="1"/>
</dbReference>
<feature type="domain" description="N-acetyltransferase" evidence="1">
    <location>
        <begin position="1"/>
        <end position="93"/>
    </location>
</feature>
<dbReference type="RefSeq" id="WP_106521755.1">
    <property type="nucleotide sequence ID" value="NZ_PYGD01000001.1"/>
</dbReference>